<dbReference type="Gene3D" id="1.10.150.130">
    <property type="match status" value="1"/>
</dbReference>
<name>A0A1H3LLK6_9RHOB</name>
<dbReference type="GO" id="GO:0003677">
    <property type="term" value="F:DNA binding"/>
    <property type="evidence" value="ECO:0007669"/>
    <property type="project" value="UniProtKB-KW"/>
</dbReference>
<accession>A0A1H3LLK6</accession>
<dbReference type="Proteomes" id="UP000199286">
    <property type="component" value="Unassembled WGS sequence"/>
</dbReference>
<dbReference type="InterPro" id="IPR013762">
    <property type="entry name" value="Integrase-like_cat_sf"/>
</dbReference>
<evidence type="ECO:0000259" key="5">
    <source>
        <dbReference type="Pfam" id="PF00589"/>
    </source>
</evidence>
<organism evidence="7 8">
    <name type="scientific">Citreimonas salinaria</name>
    <dbReference type="NCBI Taxonomy" id="321339"/>
    <lineage>
        <taxon>Bacteria</taxon>
        <taxon>Pseudomonadati</taxon>
        <taxon>Pseudomonadota</taxon>
        <taxon>Alphaproteobacteria</taxon>
        <taxon>Rhodobacterales</taxon>
        <taxon>Roseobacteraceae</taxon>
        <taxon>Citreimonas</taxon>
    </lineage>
</organism>
<evidence type="ECO:0000256" key="1">
    <source>
        <dbReference type="ARBA" id="ARBA00008857"/>
    </source>
</evidence>
<dbReference type="SUPFAM" id="SSF56349">
    <property type="entry name" value="DNA breaking-rejoining enzymes"/>
    <property type="match status" value="1"/>
</dbReference>
<feature type="domain" description="DUF6538" evidence="6">
    <location>
        <begin position="12"/>
        <end position="65"/>
    </location>
</feature>
<comment type="similarity">
    <text evidence="1">Belongs to the 'phage' integrase family.</text>
</comment>
<dbReference type="InterPro" id="IPR050090">
    <property type="entry name" value="Tyrosine_recombinase_XerCD"/>
</dbReference>
<dbReference type="Gene3D" id="1.10.443.10">
    <property type="entry name" value="Intergrase catalytic core"/>
    <property type="match status" value="1"/>
</dbReference>
<dbReference type="InterPro" id="IPR010998">
    <property type="entry name" value="Integrase_recombinase_N"/>
</dbReference>
<dbReference type="InterPro" id="IPR011010">
    <property type="entry name" value="DNA_brk_join_enz"/>
</dbReference>
<keyword evidence="2" id="KW-0229">DNA integration</keyword>
<evidence type="ECO:0000259" key="6">
    <source>
        <dbReference type="Pfam" id="PF20172"/>
    </source>
</evidence>
<keyword evidence="3" id="KW-0238">DNA-binding</keyword>
<evidence type="ECO:0000313" key="8">
    <source>
        <dbReference type="Proteomes" id="UP000199286"/>
    </source>
</evidence>
<dbReference type="GO" id="GO:0015074">
    <property type="term" value="P:DNA integration"/>
    <property type="evidence" value="ECO:0007669"/>
    <property type="project" value="UniProtKB-KW"/>
</dbReference>
<dbReference type="PANTHER" id="PTHR30349">
    <property type="entry name" value="PHAGE INTEGRASE-RELATED"/>
    <property type="match status" value="1"/>
</dbReference>
<dbReference type="InterPro" id="IPR002104">
    <property type="entry name" value="Integrase_catalytic"/>
</dbReference>
<dbReference type="GO" id="GO:0006310">
    <property type="term" value="P:DNA recombination"/>
    <property type="evidence" value="ECO:0007669"/>
    <property type="project" value="UniProtKB-KW"/>
</dbReference>
<dbReference type="Pfam" id="PF00589">
    <property type="entry name" value="Phage_integrase"/>
    <property type="match status" value="1"/>
</dbReference>
<proteinExistence type="inferred from homology"/>
<reference evidence="7 8" key="1">
    <citation type="submission" date="2016-10" db="EMBL/GenBank/DDBJ databases">
        <authorList>
            <person name="de Groot N.N."/>
        </authorList>
    </citation>
    <scope>NUCLEOTIDE SEQUENCE [LARGE SCALE GENOMIC DNA]</scope>
    <source>
        <strain evidence="7 8">DSM 26880</strain>
    </source>
</reference>
<dbReference type="OrthoDB" id="7222937at2"/>
<dbReference type="InterPro" id="IPR046668">
    <property type="entry name" value="DUF6538"/>
</dbReference>
<evidence type="ECO:0000313" key="7">
    <source>
        <dbReference type="EMBL" id="SDY65253.1"/>
    </source>
</evidence>
<evidence type="ECO:0000256" key="3">
    <source>
        <dbReference type="ARBA" id="ARBA00023125"/>
    </source>
</evidence>
<protein>
    <submittedName>
        <fullName evidence="7">Phage integrase family protein</fullName>
    </submittedName>
</protein>
<keyword evidence="8" id="KW-1185">Reference proteome</keyword>
<dbReference type="RefSeq" id="WP_089884363.1">
    <property type="nucleotide sequence ID" value="NZ_FNPF01000013.1"/>
</dbReference>
<sequence>MSQSLPKVAGTQQRGTTYHFNVPIPVEIRPLYGDKAAFRGTMKTADPKVAEAKVRRQRTIFDQQVADKVRKEDLKRLQDLLTGDQRAALEAIGGAEELAPHIAELRKMAAFLTAGMGAEEAEDPIQQRAQLASDRAYRDSVVTEVRGAKRIASALNVKLPDPVKGIDEGVMGLQDVAERFLDGKAYTLKNREKVLYTLRRWTELHGDIALDKIKREHLNQFDEALKSLPPALGEHRRLSIHDSIRKARKDNKDPISHKSRETYIFHMKALTAYAVDTLGVMSADPFVGYKTSKPKVRASERKKLSRRPYSPEQISKIINYTRTTFDRETCDHWIPLVAAYTGARQEEIGQLLVEDVVMVGNHQCIRITDLDPEQKVKNYHSLRTIPIPDVLVRTGFLEHVEERRKAGGRMLWLENYTNKRKRTTLQEVKTDEYGRFMTNYGQRFERKVREPLGLTEDGMTFHSLRHSWADAARRAKIDPEIRRMIAGRLEDADPTEAEYGGDDLLAEKLEALNAVAEFVAA</sequence>
<dbReference type="CDD" id="cd01184">
    <property type="entry name" value="INT_C_like_1"/>
    <property type="match status" value="1"/>
</dbReference>
<dbReference type="STRING" id="321339.SAMN05444340_11383"/>
<keyword evidence="4" id="KW-0233">DNA recombination</keyword>
<dbReference type="PANTHER" id="PTHR30349:SF64">
    <property type="entry name" value="PROPHAGE INTEGRASE INTD-RELATED"/>
    <property type="match status" value="1"/>
</dbReference>
<evidence type="ECO:0000256" key="2">
    <source>
        <dbReference type="ARBA" id="ARBA00022908"/>
    </source>
</evidence>
<dbReference type="Pfam" id="PF20172">
    <property type="entry name" value="DUF6538"/>
    <property type="match status" value="1"/>
</dbReference>
<gene>
    <name evidence="7" type="ORF">SAMN05444340_11383</name>
</gene>
<dbReference type="AlphaFoldDB" id="A0A1H3LLK6"/>
<evidence type="ECO:0000256" key="4">
    <source>
        <dbReference type="ARBA" id="ARBA00023172"/>
    </source>
</evidence>
<dbReference type="EMBL" id="FNPF01000013">
    <property type="protein sequence ID" value="SDY65253.1"/>
    <property type="molecule type" value="Genomic_DNA"/>
</dbReference>
<feature type="domain" description="Tyr recombinase" evidence="5">
    <location>
        <begin position="311"/>
        <end position="479"/>
    </location>
</feature>